<evidence type="ECO:0000313" key="18">
    <source>
        <dbReference type="Proteomes" id="UP001497392"/>
    </source>
</evidence>
<evidence type="ECO:0000256" key="11">
    <source>
        <dbReference type="ARBA" id="ARBA00023049"/>
    </source>
</evidence>
<reference evidence="17 18" key="1">
    <citation type="submission" date="2024-06" db="EMBL/GenBank/DDBJ databases">
        <authorList>
            <person name="Kraege A."/>
            <person name="Thomma B."/>
        </authorList>
    </citation>
    <scope>NUCLEOTIDE SEQUENCE [LARGE SCALE GENOMIC DNA]</scope>
</reference>
<dbReference type="InterPro" id="IPR000953">
    <property type="entry name" value="Chromo/chromo_shadow_dom"/>
</dbReference>
<feature type="transmembrane region" description="Helical" evidence="15">
    <location>
        <begin position="596"/>
        <end position="618"/>
    </location>
</feature>
<evidence type="ECO:0000259" key="16">
    <source>
        <dbReference type="PROSITE" id="PS50013"/>
    </source>
</evidence>
<dbReference type="InterPro" id="IPR023780">
    <property type="entry name" value="Chromo_domain"/>
</dbReference>
<comment type="subcellular location">
    <subcellularLocation>
        <location evidence="1">Membrane</location>
        <topology evidence="1">Multi-pass membrane protein</topology>
    </subcellularLocation>
    <subcellularLocation>
        <location evidence="2">Plastid</location>
        <location evidence="2">Chloroplast</location>
    </subcellularLocation>
</comment>
<dbReference type="Pfam" id="PF00385">
    <property type="entry name" value="Chromo"/>
    <property type="match status" value="1"/>
</dbReference>
<feature type="transmembrane region" description="Helical" evidence="15">
    <location>
        <begin position="781"/>
        <end position="800"/>
    </location>
</feature>
<evidence type="ECO:0000256" key="13">
    <source>
        <dbReference type="PROSITE-ProRule" id="PRU00023"/>
    </source>
</evidence>
<keyword evidence="9" id="KW-0809">Transit peptide</keyword>
<feature type="transmembrane region" description="Helical" evidence="15">
    <location>
        <begin position="734"/>
        <end position="760"/>
    </location>
</feature>
<dbReference type="Pfam" id="PF02163">
    <property type="entry name" value="Peptidase_M50"/>
    <property type="match status" value="1"/>
</dbReference>
<feature type="transmembrane region" description="Helical" evidence="15">
    <location>
        <begin position="630"/>
        <end position="653"/>
    </location>
</feature>
<dbReference type="InterPro" id="IPR044838">
    <property type="entry name" value="EGY1-like"/>
</dbReference>
<evidence type="ECO:0000256" key="12">
    <source>
        <dbReference type="ARBA" id="ARBA00023136"/>
    </source>
</evidence>
<feature type="region of interest" description="Disordered" evidence="14">
    <location>
        <begin position="385"/>
        <end position="430"/>
    </location>
</feature>
<feature type="compositionally biased region" description="Basic and acidic residues" evidence="14">
    <location>
        <begin position="400"/>
        <end position="419"/>
    </location>
</feature>
<dbReference type="CDD" id="cd06160">
    <property type="entry name" value="S2P-M50_like_2"/>
    <property type="match status" value="1"/>
</dbReference>
<feature type="repeat" description="ANK" evidence="13">
    <location>
        <begin position="144"/>
        <end position="176"/>
    </location>
</feature>
<evidence type="ECO:0000256" key="9">
    <source>
        <dbReference type="ARBA" id="ARBA00022946"/>
    </source>
</evidence>
<feature type="transmembrane region" description="Helical" evidence="15">
    <location>
        <begin position="690"/>
        <end position="714"/>
    </location>
</feature>
<dbReference type="Pfam" id="PF12796">
    <property type="entry name" value="Ank_2"/>
    <property type="match status" value="1"/>
</dbReference>
<evidence type="ECO:0000313" key="17">
    <source>
        <dbReference type="EMBL" id="CAL5220329.1"/>
    </source>
</evidence>
<gene>
    <name evidence="17" type="primary">g2320</name>
    <name evidence="17" type="ORF">VP750_LOCUS1988</name>
</gene>
<feature type="transmembrane region" description="Helical" evidence="15">
    <location>
        <begin position="560"/>
        <end position="576"/>
    </location>
</feature>
<dbReference type="PANTHER" id="PTHR31412">
    <property type="entry name" value="ZINC METALLOPROTEASE EGY1"/>
    <property type="match status" value="1"/>
</dbReference>
<keyword evidence="10 15" id="KW-1133">Transmembrane helix</keyword>
<evidence type="ECO:0000256" key="3">
    <source>
        <dbReference type="ARBA" id="ARBA00007931"/>
    </source>
</evidence>
<keyword evidence="18" id="KW-1185">Reference proteome</keyword>
<keyword evidence="5" id="KW-0934">Plastid</keyword>
<dbReference type="InterPro" id="IPR016197">
    <property type="entry name" value="Chromo-like_dom_sf"/>
</dbReference>
<evidence type="ECO:0000256" key="7">
    <source>
        <dbReference type="ARBA" id="ARBA00022692"/>
    </source>
</evidence>
<evidence type="ECO:0000256" key="6">
    <source>
        <dbReference type="ARBA" id="ARBA00022670"/>
    </source>
</evidence>
<keyword evidence="13" id="KW-0040">ANK repeat</keyword>
<comment type="similarity">
    <text evidence="3">Belongs to the peptidase M50B family.</text>
</comment>
<keyword evidence="4" id="KW-0150">Chloroplast</keyword>
<dbReference type="PROSITE" id="PS50013">
    <property type="entry name" value="CHROMO_2"/>
    <property type="match status" value="2"/>
</dbReference>
<feature type="domain" description="Chromo" evidence="16">
    <location>
        <begin position="271"/>
        <end position="338"/>
    </location>
</feature>
<dbReference type="InterPro" id="IPR008915">
    <property type="entry name" value="Peptidase_M50"/>
</dbReference>
<dbReference type="SUPFAM" id="SSF54160">
    <property type="entry name" value="Chromo domain-like"/>
    <property type="match status" value="3"/>
</dbReference>
<name>A0ABP1FK29_9CHLO</name>
<evidence type="ECO:0000256" key="8">
    <source>
        <dbReference type="ARBA" id="ARBA00022801"/>
    </source>
</evidence>
<keyword evidence="8" id="KW-0378">Hydrolase</keyword>
<feature type="region of interest" description="Disordered" evidence="14">
    <location>
        <begin position="321"/>
        <end position="344"/>
    </location>
</feature>
<dbReference type="PROSITE" id="PS50088">
    <property type="entry name" value="ANK_REPEAT"/>
    <property type="match status" value="2"/>
</dbReference>
<proteinExistence type="inferred from homology"/>
<dbReference type="InterPro" id="IPR036770">
    <property type="entry name" value="Ankyrin_rpt-contain_sf"/>
</dbReference>
<evidence type="ECO:0000256" key="4">
    <source>
        <dbReference type="ARBA" id="ARBA00022528"/>
    </source>
</evidence>
<evidence type="ECO:0000256" key="2">
    <source>
        <dbReference type="ARBA" id="ARBA00004229"/>
    </source>
</evidence>
<sequence length="809" mass="88184">MQLSRKQSHREVSCAATPAVEVISLGEVADVEEIEGLRVVVNEYKRPVVEYLIKWKDGSPQTWEPKQNLSDNLLRDFEQSWWTACREGDVEKIRKLLSTSARVLANTIDENRRSGLHFVCAMGNLPCVKLFIKAGADLDLGDKDGYTPLHMAVGYSHVAIVAELLDAGANPEMQDRQSRDVIALVESIREKMPISPEWMGKRMALEQVIALLGNNLFEEVEPAVILKDRKNENGTRDFLVKWADGEEDTWVSQWNVASDVVEDFDAGLEYGEAESILKSVQKGDSREYLVRWSDGYEDSWEPEDNLPAPLIEQWEEKQKQRLLESMQTASHSSRSSSNGHVEQSNGPIFTVIEWPLDLVDSFEGYPQLTCTSALHEPRPLLLPRRHHSKLTPFQKATTKLRAENGEGREPQDYSDRKDDGMDDQLPGSGKSLQLPREVIQRLRSVIFGFDFFVTSVENYQANGVLFKGNLRADPATAYDRIGARLKGELGDDYVLYLLEDQEENPVAVVLPKDAAEQPLPAAQEIGLSVLFGLATIATTLNANGVLLLQPDQLDLSPSTVLSALPGTLIFLALLGVHEVGHVVAAKQRGVQLGRPFFVPAGLGFLGSFGAITSFRSTLPDRAALLQISAYGPAFGSAAALAAVVIGLGLSAAGVGGSELQPVAFNDSLLVGILGKLALGSKIDAGGPLPLNPLLAAGWAALLANALNCIPVGVLDGGRIAHGLWGRRNAGRLGIITLFILGVAGILNTLALFWVLLVVFLQRGPISPQREELSQPESVLDRRLGLGLLVLSLLVLLPYPGAITPDLQTL</sequence>
<dbReference type="PANTHER" id="PTHR31412:SF5">
    <property type="entry name" value="ZINC METALLOPROTEASE EGY2, CHLOROPLASTIC-RELATED"/>
    <property type="match status" value="1"/>
</dbReference>
<dbReference type="SUPFAM" id="SSF48403">
    <property type="entry name" value="Ankyrin repeat"/>
    <property type="match status" value="1"/>
</dbReference>
<evidence type="ECO:0000256" key="5">
    <source>
        <dbReference type="ARBA" id="ARBA00022640"/>
    </source>
</evidence>
<feature type="repeat" description="ANK" evidence="13">
    <location>
        <begin position="111"/>
        <end position="143"/>
    </location>
</feature>
<dbReference type="SMART" id="SM00248">
    <property type="entry name" value="ANK"/>
    <property type="match status" value="3"/>
</dbReference>
<keyword evidence="7 15" id="KW-0812">Transmembrane</keyword>
<protein>
    <submittedName>
        <fullName evidence="17">G2320 protein</fullName>
    </submittedName>
</protein>
<dbReference type="Gene3D" id="1.25.40.20">
    <property type="entry name" value="Ankyrin repeat-containing domain"/>
    <property type="match status" value="1"/>
</dbReference>
<dbReference type="InterPro" id="IPR002110">
    <property type="entry name" value="Ankyrin_rpt"/>
</dbReference>
<accession>A0ABP1FK29</accession>
<evidence type="ECO:0000256" key="1">
    <source>
        <dbReference type="ARBA" id="ARBA00004141"/>
    </source>
</evidence>
<comment type="caution">
    <text evidence="17">The sequence shown here is derived from an EMBL/GenBank/DDBJ whole genome shotgun (WGS) entry which is preliminary data.</text>
</comment>
<feature type="domain" description="Chromo" evidence="16">
    <location>
        <begin position="29"/>
        <end position="69"/>
    </location>
</feature>
<dbReference type="SMART" id="SM00298">
    <property type="entry name" value="CHROMO"/>
    <property type="match status" value="3"/>
</dbReference>
<evidence type="ECO:0000256" key="10">
    <source>
        <dbReference type="ARBA" id="ARBA00022989"/>
    </source>
</evidence>
<dbReference type="PROSITE" id="PS50297">
    <property type="entry name" value="ANK_REP_REGION"/>
    <property type="match status" value="2"/>
</dbReference>
<organism evidence="17 18">
    <name type="scientific">Coccomyxa viridis</name>
    <dbReference type="NCBI Taxonomy" id="1274662"/>
    <lineage>
        <taxon>Eukaryota</taxon>
        <taxon>Viridiplantae</taxon>
        <taxon>Chlorophyta</taxon>
        <taxon>core chlorophytes</taxon>
        <taxon>Trebouxiophyceae</taxon>
        <taxon>Trebouxiophyceae incertae sedis</taxon>
        <taxon>Coccomyxaceae</taxon>
        <taxon>Coccomyxa</taxon>
    </lineage>
</organism>
<keyword evidence="6" id="KW-0645">Protease</keyword>
<dbReference type="Gene3D" id="2.40.50.40">
    <property type="match status" value="3"/>
</dbReference>
<feature type="transmembrane region" description="Helical" evidence="15">
    <location>
        <begin position="525"/>
        <end position="548"/>
    </location>
</feature>
<keyword evidence="12 15" id="KW-0472">Membrane</keyword>
<dbReference type="Proteomes" id="UP001497392">
    <property type="component" value="Unassembled WGS sequence"/>
</dbReference>
<evidence type="ECO:0000256" key="15">
    <source>
        <dbReference type="SAM" id="Phobius"/>
    </source>
</evidence>
<evidence type="ECO:0000256" key="14">
    <source>
        <dbReference type="SAM" id="MobiDB-lite"/>
    </source>
</evidence>
<dbReference type="EMBL" id="CAXHTA020000003">
    <property type="protein sequence ID" value="CAL5220329.1"/>
    <property type="molecule type" value="Genomic_DNA"/>
</dbReference>
<keyword evidence="11" id="KW-0482">Metalloprotease</keyword>